<dbReference type="InterPro" id="IPR030934">
    <property type="entry name" value="Intein_C"/>
</dbReference>
<reference evidence="3" key="1">
    <citation type="submission" date="2016-06" db="EMBL/GenBank/DDBJ databases">
        <authorList>
            <person name="Varghese N."/>
            <person name="Submissions Spin"/>
        </authorList>
    </citation>
    <scope>NUCLEOTIDE SEQUENCE [LARGE SCALE GENOMIC DNA]</scope>
    <source>
        <strain evidence="3">DSM 43817</strain>
    </source>
</reference>
<accession>A0A1C6SGP0</accession>
<dbReference type="InterPro" id="IPR011047">
    <property type="entry name" value="Quinoprotein_ADH-like_sf"/>
</dbReference>
<name>A0A1C6SGP0_9ACTN</name>
<protein>
    <submittedName>
        <fullName evidence="2">Uncharacterized protein</fullName>
    </submittedName>
</protein>
<gene>
    <name evidence="2" type="ORF">GA0074692_2546</name>
</gene>
<dbReference type="PANTHER" id="PTHR40274:SF3">
    <property type="entry name" value="VIRGINIAMYCIN B LYASE"/>
    <property type="match status" value="1"/>
</dbReference>
<evidence type="ECO:0000256" key="1">
    <source>
        <dbReference type="SAM" id="SignalP"/>
    </source>
</evidence>
<dbReference type="InterPro" id="IPR015943">
    <property type="entry name" value="WD40/YVTN_repeat-like_dom_sf"/>
</dbReference>
<proteinExistence type="predicted"/>
<dbReference type="Gene3D" id="2.130.10.10">
    <property type="entry name" value="YVTN repeat-like/Quinoprotein amine dehydrogenase"/>
    <property type="match status" value="2"/>
</dbReference>
<dbReference type="EMBL" id="FMHW01000002">
    <property type="protein sequence ID" value="SCL28478.1"/>
    <property type="molecule type" value="Genomic_DNA"/>
</dbReference>
<dbReference type="PROSITE" id="PS50818">
    <property type="entry name" value="INTEIN_C_TER"/>
    <property type="match status" value="1"/>
</dbReference>
<keyword evidence="1" id="KW-0732">Signal</keyword>
<dbReference type="SUPFAM" id="SSF63829">
    <property type="entry name" value="Calcium-dependent phosphotriesterase"/>
    <property type="match status" value="1"/>
</dbReference>
<dbReference type="Proteomes" id="UP000198959">
    <property type="component" value="Unassembled WGS sequence"/>
</dbReference>
<sequence length="668" mass="70815">MAVITEGMPMPIQQRRRLASVAVLATLVAGTAVSGLPAVAATPTETLVGVPHHNLAIYGATFGSTSAGDYAYAVARGTTGALNVIDTRTATVVRTLPLPGAGGSWGGTVTPDGTAYIGADSKLFRYRPGADHVEDLGSPVPGETTAWRLANDGERVFVGTFPTGKVYSFHHGTGAVRDYGQIWPGEQYARSVAVANGKIYVGLGTVARLVEVDVESGERREIPLPEQYRTEQFVYDLDVHQHTLFARLANSNRVLVHDLKAGQWIAELGTASGLDFSPPDAKKNVYFSSTSTGRLMAYNLHTRTLTPTSFTGFGTSRGFGWTHLDDPEWPGRTLVTISLGGNLSYYNPQSGAKKVVSAGVKGHPAQLQTVAAGPDGKIWSSAYPSGGITSYDPATGTFNENAGALGQAEGLYSYQNRIYAGVYPGANLLEIDPARPIVRGTNPRQFASLGADHQDRPFAITGVGNRVAFGTIPEYGQLGGALALVDPATGAKEVHRNVVPEQSVTALTTVGNLVLGGTGIWGGLGIAPTQTEAKLFLWDPATATKVWEGTAIPGAKAITQLIVAPDGRIWGATVGTLFEFDPVSRSVVRTVEVEPFDWRNVSHVWRSDHLAVAPDGAVCGNFRTTVACVDPETLSVQKLASGISDVWTMDASGVMYYARGGELYRLVR</sequence>
<dbReference type="AlphaFoldDB" id="A0A1C6SGP0"/>
<keyword evidence="3" id="KW-1185">Reference proteome</keyword>
<organism evidence="2 3">
    <name type="scientific">Micromonospora pallida</name>
    <dbReference type="NCBI Taxonomy" id="145854"/>
    <lineage>
        <taxon>Bacteria</taxon>
        <taxon>Bacillati</taxon>
        <taxon>Actinomycetota</taxon>
        <taxon>Actinomycetes</taxon>
        <taxon>Micromonosporales</taxon>
        <taxon>Micromonosporaceae</taxon>
        <taxon>Micromonospora</taxon>
    </lineage>
</organism>
<feature type="signal peptide" evidence="1">
    <location>
        <begin position="1"/>
        <end position="40"/>
    </location>
</feature>
<evidence type="ECO:0000313" key="3">
    <source>
        <dbReference type="Proteomes" id="UP000198959"/>
    </source>
</evidence>
<feature type="chain" id="PRO_5008745737" evidence="1">
    <location>
        <begin position="41"/>
        <end position="668"/>
    </location>
</feature>
<dbReference type="SUPFAM" id="SSF50998">
    <property type="entry name" value="Quinoprotein alcohol dehydrogenase-like"/>
    <property type="match status" value="1"/>
</dbReference>
<dbReference type="PANTHER" id="PTHR40274">
    <property type="entry name" value="VIRGINIAMYCIN B LYASE"/>
    <property type="match status" value="1"/>
</dbReference>
<dbReference type="InterPro" id="IPR051344">
    <property type="entry name" value="Vgb"/>
</dbReference>
<evidence type="ECO:0000313" key="2">
    <source>
        <dbReference type="EMBL" id="SCL28478.1"/>
    </source>
</evidence>
<dbReference type="STRING" id="145854.GA0074692_2546"/>